<feature type="transmembrane region" description="Helical" evidence="6">
    <location>
        <begin position="115"/>
        <end position="136"/>
    </location>
</feature>
<evidence type="ECO:0000256" key="4">
    <source>
        <dbReference type="ARBA" id="ARBA00022989"/>
    </source>
</evidence>
<keyword evidence="4 6" id="KW-1133">Transmembrane helix</keyword>
<dbReference type="GO" id="GO:0005886">
    <property type="term" value="C:plasma membrane"/>
    <property type="evidence" value="ECO:0007669"/>
    <property type="project" value="UniProtKB-SubCell"/>
</dbReference>
<protein>
    <submittedName>
        <fullName evidence="7">Flippase</fullName>
    </submittedName>
</protein>
<feature type="transmembrane region" description="Helical" evidence="6">
    <location>
        <begin position="353"/>
        <end position="372"/>
    </location>
</feature>
<evidence type="ECO:0000313" key="8">
    <source>
        <dbReference type="Proteomes" id="UP000223311"/>
    </source>
</evidence>
<keyword evidence="3 6" id="KW-0812">Transmembrane</keyword>
<dbReference type="PANTHER" id="PTHR30250:SF11">
    <property type="entry name" value="O-ANTIGEN TRANSPORTER-RELATED"/>
    <property type="match status" value="1"/>
</dbReference>
<keyword evidence="5 6" id="KW-0472">Membrane</keyword>
<organism evidence="7 8">
    <name type="scientific">Bacillus wiedmannii</name>
    <dbReference type="NCBI Taxonomy" id="1890302"/>
    <lineage>
        <taxon>Bacteria</taxon>
        <taxon>Bacillati</taxon>
        <taxon>Bacillota</taxon>
        <taxon>Bacilli</taxon>
        <taxon>Bacillales</taxon>
        <taxon>Bacillaceae</taxon>
        <taxon>Bacillus</taxon>
        <taxon>Bacillus cereus group</taxon>
    </lineage>
</organism>
<feature type="transmembrane region" description="Helical" evidence="6">
    <location>
        <begin position="148"/>
        <end position="165"/>
    </location>
</feature>
<comment type="subcellular location">
    <subcellularLocation>
        <location evidence="1">Cell membrane</location>
        <topology evidence="1">Multi-pass membrane protein</topology>
    </subcellularLocation>
</comment>
<dbReference type="AlphaFoldDB" id="A0A2B5J3N9"/>
<feature type="transmembrane region" description="Helical" evidence="6">
    <location>
        <begin position="83"/>
        <end position="109"/>
    </location>
</feature>
<gene>
    <name evidence="7" type="ORF">COL66_10490</name>
</gene>
<name>A0A2B5J3N9_9BACI</name>
<dbReference type="InterPro" id="IPR050833">
    <property type="entry name" value="Poly_Biosynth_Transport"/>
</dbReference>
<proteinExistence type="predicted"/>
<evidence type="ECO:0000256" key="1">
    <source>
        <dbReference type="ARBA" id="ARBA00004651"/>
    </source>
</evidence>
<feature type="transmembrane region" description="Helical" evidence="6">
    <location>
        <begin position="286"/>
        <end position="313"/>
    </location>
</feature>
<dbReference type="Proteomes" id="UP000223311">
    <property type="component" value="Unassembled WGS sequence"/>
</dbReference>
<dbReference type="RefSeq" id="WP_000108281.1">
    <property type="nucleotide sequence ID" value="NZ_JH791976.1"/>
</dbReference>
<feature type="transmembrane region" description="Helical" evidence="6">
    <location>
        <begin position="319"/>
        <end position="341"/>
    </location>
</feature>
<dbReference type="Pfam" id="PF01943">
    <property type="entry name" value="Polysacc_synt"/>
    <property type="match status" value="1"/>
</dbReference>
<comment type="caution">
    <text evidence="7">The sequence shown here is derived from an EMBL/GenBank/DDBJ whole genome shotgun (WGS) entry which is preliminary data.</text>
</comment>
<feature type="transmembrane region" description="Helical" evidence="6">
    <location>
        <begin position="12"/>
        <end position="34"/>
    </location>
</feature>
<feature type="transmembrane region" description="Helical" evidence="6">
    <location>
        <begin position="171"/>
        <end position="194"/>
    </location>
</feature>
<dbReference type="InterPro" id="IPR002797">
    <property type="entry name" value="Polysacc_synth"/>
</dbReference>
<feature type="transmembrane region" description="Helical" evidence="6">
    <location>
        <begin position="40"/>
        <end position="62"/>
    </location>
</feature>
<evidence type="ECO:0000256" key="3">
    <source>
        <dbReference type="ARBA" id="ARBA00022692"/>
    </source>
</evidence>
<dbReference type="PANTHER" id="PTHR30250">
    <property type="entry name" value="PST FAMILY PREDICTED COLANIC ACID TRANSPORTER"/>
    <property type="match status" value="1"/>
</dbReference>
<evidence type="ECO:0000256" key="6">
    <source>
        <dbReference type="SAM" id="Phobius"/>
    </source>
</evidence>
<evidence type="ECO:0000256" key="2">
    <source>
        <dbReference type="ARBA" id="ARBA00022475"/>
    </source>
</evidence>
<evidence type="ECO:0000313" key="7">
    <source>
        <dbReference type="EMBL" id="PFZ31903.1"/>
    </source>
</evidence>
<evidence type="ECO:0000256" key="5">
    <source>
        <dbReference type="ARBA" id="ARBA00023136"/>
    </source>
</evidence>
<sequence>MSTTKKITGNFIALFAMQIANFLLPLLTIPYLGIVLGAEGFGLVMFSQAFIQYFVLLTDFGFNLSATRKISVYREDNDKVSEIVSAVYLIKVVLLVISFIILLVMTFFIDKFHQHMYVYILNFGVVIGQVLFPVWLFQGMEKMKYTTILNIVAKSIFTVLIFIIVKSQEELYYVPLLNSLGFVVAGGIGFYIAIKQFNLRLAFPQKAIIKESLRESGQFFISRISVSAYTISNTFLIGIFLGNTAVGYFSAAEKICNVISTGVSTIVDAIYPHMARNKDIKIFKKIFLGVMVISTVGSVGAFMMSDFIINLLFGSNYDVSVGILKIMIIAAYISIPSMLIGYPLLAAFGYLNYANYSVLIASIFHILSLLIIAPSGNIYYITAILILTQFIVLVIRLYGCRKKLNGVIFENSRL</sequence>
<accession>A0A2B5J3N9</accession>
<keyword evidence="2" id="KW-1003">Cell membrane</keyword>
<reference evidence="7 8" key="1">
    <citation type="submission" date="2017-09" db="EMBL/GenBank/DDBJ databases">
        <title>Large-scale bioinformatics analysis of Bacillus genomes uncovers conserved roles of natural products in bacterial physiology.</title>
        <authorList>
            <consortium name="Agbiome Team Llc"/>
            <person name="Bleich R.M."/>
            <person name="Grubbs K.J."/>
            <person name="Santa Maria K.C."/>
            <person name="Allen S.E."/>
            <person name="Farag S."/>
            <person name="Shank E.A."/>
            <person name="Bowers A."/>
        </authorList>
    </citation>
    <scope>NUCLEOTIDE SEQUENCE [LARGE SCALE GENOMIC DNA]</scope>
    <source>
        <strain evidence="7 8">AFS080080</strain>
    </source>
</reference>
<feature type="transmembrane region" description="Helical" evidence="6">
    <location>
        <begin position="378"/>
        <end position="398"/>
    </location>
</feature>
<dbReference type="CDD" id="cd13128">
    <property type="entry name" value="MATE_Wzx_like"/>
    <property type="match status" value="1"/>
</dbReference>
<dbReference type="EMBL" id="NVGE01000010">
    <property type="protein sequence ID" value="PFZ31903.1"/>
    <property type="molecule type" value="Genomic_DNA"/>
</dbReference>